<name>A0A5N5TNG7_9CRUS</name>
<dbReference type="PROSITE" id="PS00018">
    <property type="entry name" value="EF_HAND_1"/>
    <property type="match status" value="1"/>
</dbReference>
<keyword evidence="3" id="KW-0106">Calcium</keyword>
<accession>A0A5N5TNG7</accession>
<dbReference type="CDD" id="cd21505">
    <property type="entry name" value="PPP2R3C"/>
    <property type="match status" value="1"/>
</dbReference>
<reference evidence="6 7" key="1">
    <citation type="journal article" date="2019" name="PLoS Biol.">
        <title>Sex chromosomes control vertical transmission of feminizing Wolbachia symbionts in an isopod.</title>
        <authorList>
            <person name="Becking T."/>
            <person name="Chebbi M.A."/>
            <person name="Giraud I."/>
            <person name="Moumen B."/>
            <person name="Laverre T."/>
            <person name="Caubet Y."/>
            <person name="Peccoud J."/>
            <person name="Gilbert C."/>
            <person name="Cordaux R."/>
        </authorList>
    </citation>
    <scope>NUCLEOTIDE SEQUENCE [LARGE SCALE GENOMIC DNA]</scope>
    <source>
        <strain evidence="6">ANa2</strain>
        <tissue evidence="6">Whole body excluding digestive tract and cuticle</tissue>
    </source>
</reference>
<dbReference type="GO" id="GO:0005813">
    <property type="term" value="C:centrosome"/>
    <property type="evidence" value="ECO:0007669"/>
    <property type="project" value="TreeGrafter"/>
</dbReference>
<dbReference type="InterPro" id="IPR011992">
    <property type="entry name" value="EF-hand-dom_pair"/>
</dbReference>
<dbReference type="GO" id="GO:0005737">
    <property type="term" value="C:cytoplasm"/>
    <property type="evidence" value="ECO:0007669"/>
    <property type="project" value="UniProtKB-SubCell"/>
</dbReference>
<dbReference type="InterPro" id="IPR002048">
    <property type="entry name" value="EF_hand_dom"/>
</dbReference>
<evidence type="ECO:0000256" key="2">
    <source>
        <dbReference type="ARBA" id="ARBA00022490"/>
    </source>
</evidence>
<sequence>MDLKSLLSSSLNKKNKKESQPVDEDKLFEEYYTKWKSLNKNNTGSASYNAIPKFYFKLPSVDDHLRLKLREESRSVFLQRKSQELLDNEDLKDLWVLLERHQSPPNLGGDEQMINYIDFLKVAELSGEKCKPFFMPSTFCKLLQNDPYGRISVMNFFNYVMRKVWLHQTRIGLSLYDFAGQGFLRESDLENYILDLFPTILQLNELEKSFHSFYVCTAVRKFFFFLDPLHSGQIKIQDILACSFLDDLLELRDEDLPKKQQQSNWFSAPSALRVYGIYLNLDKDHNGMLSKDELGKYGMGTLTKVFIDRVFQECLTYGGEMDYKTYLDFILALENQKEPQALQYFFKILDVDGKGYLNTFTLNYFFRSIQEQMVKHNQEPVNFEDVKDEIFDMVKPSNPTKITLQDLIDCGQGDVVVSILIDLNGFWSYENREVLASDAANERSQV</sequence>
<dbReference type="GO" id="GO:0005819">
    <property type="term" value="C:spindle"/>
    <property type="evidence" value="ECO:0007669"/>
    <property type="project" value="TreeGrafter"/>
</dbReference>
<dbReference type="GO" id="GO:0035303">
    <property type="term" value="P:regulation of dephosphorylation"/>
    <property type="evidence" value="ECO:0007669"/>
    <property type="project" value="InterPro"/>
</dbReference>
<dbReference type="PROSITE" id="PS50222">
    <property type="entry name" value="EF_HAND_2"/>
    <property type="match status" value="1"/>
</dbReference>
<dbReference type="FunFam" id="1.10.238.10:FF:000091">
    <property type="entry name" value="Serine/threonine-protein phosphatase 2A regulatory subunit B'' subunit gamma"/>
    <property type="match status" value="1"/>
</dbReference>
<proteinExistence type="predicted"/>
<evidence type="ECO:0000259" key="5">
    <source>
        <dbReference type="PROSITE" id="PS50222"/>
    </source>
</evidence>
<dbReference type="SUPFAM" id="SSF47473">
    <property type="entry name" value="EF-hand"/>
    <property type="match status" value="1"/>
</dbReference>
<dbReference type="EMBL" id="SEYY01000267">
    <property type="protein sequence ID" value="KAB7507672.1"/>
    <property type="molecule type" value="Genomic_DNA"/>
</dbReference>
<feature type="region of interest" description="Disordered" evidence="4">
    <location>
        <begin position="1"/>
        <end position="20"/>
    </location>
</feature>
<dbReference type="PANTHER" id="PTHR12085:SF3">
    <property type="entry name" value="SERINE_THREONINE-PROTEIN PHOSPHATASE 2A REGULATORY SUBUNIT B'' SUBUNIT GAMMA"/>
    <property type="match status" value="1"/>
</dbReference>
<dbReference type="Proteomes" id="UP000326759">
    <property type="component" value="Unassembled WGS sequence"/>
</dbReference>
<dbReference type="OrthoDB" id="10265007at2759"/>
<keyword evidence="2" id="KW-0963">Cytoplasm</keyword>
<comment type="caution">
    <text evidence="6">The sequence shown here is derived from an EMBL/GenBank/DDBJ whole genome shotgun (WGS) entry which is preliminary data.</text>
</comment>
<dbReference type="GO" id="GO:0005509">
    <property type="term" value="F:calcium ion binding"/>
    <property type="evidence" value="ECO:0007669"/>
    <property type="project" value="InterPro"/>
</dbReference>
<dbReference type="Gene3D" id="1.10.238.10">
    <property type="entry name" value="EF-hand"/>
    <property type="match status" value="1"/>
</dbReference>
<keyword evidence="7" id="KW-1185">Reference proteome</keyword>
<evidence type="ECO:0000256" key="3">
    <source>
        <dbReference type="ARBA" id="ARBA00022837"/>
    </source>
</evidence>
<dbReference type="InterPro" id="IPR018247">
    <property type="entry name" value="EF_Hand_1_Ca_BS"/>
</dbReference>
<feature type="compositionally biased region" description="Low complexity" evidence="4">
    <location>
        <begin position="1"/>
        <end position="12"/>
    </location>
</feature>
<dbReference type="GO" id="GO:0030865">
    <property type="term" value="P:cortical cytoskeleton organization"/>
    <property type="evidence" value="ECO:0007669"/>
    <property type="project" value="TreeGrafter"/>
</dbReference>
<organism evidence="6 7">
    <name type="scientific">Armadillidium nasatum</name>
    <dbReference type="NCBI Taxonomy" id="96803"/>
    <lineage>
        <taxon>Eukaryota</taxon>
        <taxon>Metazoa</taxon>
        <taxon>Ecdysozoa</taxon>
        <taxon>Arthropoda</taxon>
        <taxon>Crustacea</taxon>
        <taxon>Multicrustacea</taxon>
        <taxon>Malacostraca</taxon>
        <taxon>Eumalacostraca</taxon>
        <taxon>Peracarida</taxon>
        <taxon>Isopoda</taxon>
        <taxon>Oniscidea</taxon>
        <taxon>Crinocheta</taxon>
        <taxon>Armadillidiidae</taxon>
        <taxon>Armadillidium</taxon>
    </lineage>
</organism>
<evidence type="ECO:0000313" key="7">
    <source>
        <dbReference type="Proteomes" id="UP000326759"/>
    </source>
</evidence>
<feature type="domain" description="EF-hand" evidence="5">
    <location>
        <begin position="337"/>
        <end position="372"/>
    </location>
</feature>
<evidence type="ECO:0000313" key="6">
    <source>
        <dbReference type="EMBL" id="KAB7507672.1"/>
    </source>
</evidence>
<dbReference type="InterPro" id="IPR039865">
    <property type="entry name" value="PPP2R3C"/>
</dbReference>
<dbReference type="AlphaFoldDB" id="A0A5N5TNG7"/>
<evidence type="ECO:0000256" key="1">
    <source>
        <dbReference type="ARBA" id="ARBA00004496"/>
    </source>
</evidence>
<protein>
    <submittedName>
        <fullName evidence="6">Serine/threonine-protein phosphatase 2A regulatory subunit B'' subunit gamma</fullName>
    </submittedName>
</protein>
<evidence type="ECO:0000256" key="4">
    <source>
        <dbReference type="SAM" id="MobiDB-lite"/>
    </source>
</evidence>
<comment type="subcellular location">
    <subcellularLocation>
        <location evidence="1">Cytoplasm</location>
    </subcellularLocation>
</comment>
<dbReference type="GO" id="GO:0000226">
    <property type="term" value="P:microtubule cytoskeleton organization"/>
    <property type="evidence" value="ECO:0007669"/>
    <property type="project" value="TreeGrafter"/>
</dbReference>
<dbReference type="PANTHER" id="PTHR12085">
    <property type="entry name" value="SERINE/THREONINE-PROTEIN PHOSPHATASE 2A REGULATORY SUBUNIT B'' SUBUNIT GAMMA"/>
    <property type="match status" value="1"/>
</dbReference>
<gene>
    <name evidence="6" type="primary">ppp2r3c</name>
    <name evidence="6" type="ORF">Anas_00521</name>
</gene>